<feature type="region of interest" description="Disordered" evidence="8">
    <location>
        <begin position="327"/>
        <end position="435"/>
    </location>
</feature>
<feature type="binding site" evidence="7">
    <location>
        <position position="39"/>
    </location>
    <ligand>
        <name>ATP</name>
        <dbReference type="ChEBI" id="CHEBI:30616"/>
    </ligand>
</feature>
<keyword evidence="3" id="KW-0808">Transferase</keyword>
<dbReference type="InterPro" id="IPR008271">
    <property type="entry name" value="Ser/Thr_kinase_AS"/>
</dbReference>
<dbReference type="GO" id="GO:0005524">
    <property type="term" value="F:ATP binding"/>
    <property type="evidence" value="ECO:0007669"/>
    <property type="project" value="UniProtKB-UniRule"/>
</dbReference>
<dbReference type="InterPro" id="IPR011009">
    <property type="entry name" value="Kinase-like_dom_sf"/>
</dbReference>
<dbReference type="PROSITE" id="PS00108">
    <property type="entry name" value="PROTEIN_KINASE_ST"/>
    <property type="match status" value="1"/>
</dbReference>
<accession>A0A7X2IKR3</accession>
<dbReference type="InterPro" id="IPR017441">
    <property type="entry name" value="Protein_kinase_ATP_BS"/>
</dbReference>
<evidence type="ECO:0000256" key="2">
    <source>
        <dbReference type="ARBA" id="ARBA00022527"/>
    </source>
</evidence>
<gene>
    <name evidence="10" type="ORF">GJ700_07250</name>
</gene>
<dbReference type="Pfam" id="PF00069">
    <property type="entry name" value="Pkinase"/>
    <property type="match status" value="1"/>
</dbReference>
<evidence type="ECO:0000256" key="3">
    <source>
        <dbReference type="ARBA" id="ARBA00022679"/>
    </source>
</evidence>
<dbReference type="PROSITE" id="PS50011">
    <property type="entry name" value="PROTEIN_KINASE_DOM"/>
    <property type="match status" value="1"/>
</dbReference>
<sequence>MNELKQLGRYQLLRVLGRGAMGLVYEGVDPKLNRRVAIKVIQMSRIDDPALRAEYASRFITEAQAVARLNHPNIVTVYDFGEEGGVAYLVMELIAGEELGSYFDDSQMFSLDFTLEDSVRMTCELLEALDYAHQQGIIHRDIKPANVMLTAQLRVKLTDFGVARMQDVEANHTQAGTMVGTPSYMSPEQIMGQPVGPRADIFAAGIILYQFLTGERPFKGQGLFALQQQIVYGQVAPPSVLSPSIRPALDRVVLRALAKRPDDRYPSARAFRDDLQRALSGDVINPADTLPPPVRVPQPGAHYTTSPGRPAPVHPYAHAAHATVLVPGPSSGARWPAPAQPGHVPPQPMPPAIPQPQPPHGWPAPADMPSGLVMPSQPRPALAPLPDDADPDATHVSGTGLPVPPLPLPPSPQQPGGDADSTVVGATTPPGGTRR</sequence>
<dbReference type="Gene3D" id="1.10.510.10">
    <property type="entry name" value="Transferase(Phosphotransferase) domain 1"/>
    <property type="match status" value="1"/>
</dbReference>
<dbReference type="PROSITE" id="PS00107">
    <property type="entry name" value="PROTEIN_KINASE_ATP"/>
    <property type="match status" value="1"/>
</dbReference>
<feature type="compositionally biased region" description="Pro residues" evidence="8">
    <location>
        <begin position="402"/>
        <end position="413"/>
    </location>
</feature>
<evidence type="ECO:0000313" key="11">
    <source>
        <dbReference type="Proteomes" id="UP000446768"/>
    </source>
</evidence>
<dbReference type="PANTHER" id="PTHR43289:SF30">
    <property type="entry name" value="NON-SPECIFIC SERINE_THREONINE PROTEIN KINASE"/>
    <property type="match status" value="1"/>
</dbReference>
<feature type="region of interest" description="Disordered" evidence="8">
    <location>
        <begin position="283"/>
        <end position="314"/>
    </location>
</feature>
<evidence type="ECO:0000259" key="9">
    <source>
        <dbReference type="PROSITE" id="PS50011"/>
    </source>
</evidence>
<dbReference type="CDD" id="cd14014">
    <property type="entry name" value="STKc_PknB_like"/>
    <property type="match status" value="1"/>
</dbReference>
<comment type="caution">
    <text evidence="10">The sequence shown here is derived from an EMBL/GenBank/DDBJ whole genome shotgun (WGS) entry which is preliminary data.</text>
</comment>
<keyword evidence="6 7" id="KW-0067">ATP-binding</keyword>
<evidence type="ECO:0000256" key="1">
    <source>
        <dbReference type="ARBA" id="ARBA00012513"/>
    </source>
</evidence>
<keyword evidence="5 10" id="KW-0418">Kinase</keyword>
<dbReference type="EMBL" id="WKJJ01000004">
    <property type="protein sequence ID" value="MRV71518.1"/>
    <property type="molecule type" value="Genomic_DNA"/>
</dbReference>
<keyword evidence="2" id="KW-0723">Serine/threonine-protein kinase</keyword>
<evidence type="ECO:0000256" key="7">
    <source>
        <dbReference type="PROSITE-ProRule" id="PRU10141"/>
    </source>
</evidence>
<feature type="compositionally biased region" description="Pro residues" evidence="8">
    <location>
        <begin position="343"/>
        <end position="362"/>
    </location>
</feature>
<evidence type="ECO:0000256" key="6">
    <source>
        <dbReference type="ARBA" id="ARBA00022840"/>
    </source>
</evidence>
<feature type="compositionally biased region" description="Low complexity" evidence="8">
    <location>
        <begin position="414"/>
        <end position="435"/>
    </location>
</feature>
<dbReference type="AlphaFoldDB" id="A0A7X2IKR3"/>
<feature type="domain" description="Protein kinase" evidence="9">
    <location>
        <begin position="10"/>
        <end position="279"/>
    </location>
</feature>
<name>A0A7X2IKR3_9BURK</name>
<dbReference type="InterPro" id="IPR000719">
    <property type="entry name" value="Prot_kinase_dom"/>
</dbReference>
<evidence type="ECO:0000256" key="4">
    <source>
        <dbReference type="ARBA" id="ARBA00022741"/>
    </source>
</evidence>
<keyword evidence="4 7" id="KW-0547">Nucleotide-binding</keyword>
<protein>
    <recommendedName>
        <fullName evidence="1">non-specific serine/threonine protein kinase</fullName>
        <ecNumber evidence="1">2.7.11.1</ecNumber>
    </recommendedName>
</protein>
<dbReference type="GO" id="GO:0004674">
    <property type="term" value="F:protein serine/threonine kinase activity"/>
    <property type="evidence" value="ECO:0007669"/>
    <property type="project" value="UniProtKB-KW"/>
</dbReference>
<evidence type="ECO:0000256" key="8">
    <source>
        <dbReference type="SAM" id="MobiDB-lite"/>
    </source>
</evidence>
<dbReference type="FunFam" id="1.10.510.10:FF:000021">
    <property type="entry name" value="Serine/threonine protein kinase"/>
    <property type="match status" value="1"/>
</dbReference>
<dbReference type="SUPFAM" id="SSF56112">
    <property type="entry name" value="Protein kinase-like (PK-like)"/>
    <property type="match status" value="1"/>
</dbReference>
<dbReference type="RefSeq" id="WP_154372123.1">
    <property type="nucleotide sequence ID" value="NZ_WKJJ01000004.1"/>
</dbReference>
<dbReference type="SMART" id="SM00220">
    <property type="entry name" value="S_TKc"/>
    <property type="match status" value="1"/>
</dbReference>
<reference evidence="10 11" key="1">
    <citation type="submission" date="2019-11" db="EMBL/GenBank/DDBJ databases">
        <title>Novel species isolated from a subtropical stream in China.</title>
        <authorList>
            <person name="Lu H."/>
        </authorList>
    </citation>
    <scope>NUCLEOTIDE SEQUENCE [LARGE SCALE GENOMIC DNA]</scope>
    <source>
        <strain evidence="10 11">FT92W</strain>
    </source>
</reference>
<dbReference type="Gene3D" id="3.30.200.20">
    <property type="entry name" value="Phosphorylase Kinase, domain 1"/>
    <property type="match status" value="1"/>
</dbReference>
<proteinExistence type="predicted"/>
<dbReference type="EC" id="2.7.11.1" evidence="1"/>
<organism evidence="10 11">
    <name type="scientific">Pseudoduganella rivuli</name>
    <dbReference type="NCBI Taxonomy" id="2666085"/>
    <lineage>
        <taxon>Bacteria</taxon>
        <taxon>Pseudomonadati</taxon>
        <taxon>Pseudomonadota</taxon>
        <taxon>Betaproteobacteria</taxon>
        <taxon>Burkholderiales</taxon>
        <taxon>Oxalobacteraceae</taxon>
        <taxon>Telluria group</taxon>
        <taxon>Pseudoduganella</taxon>
    </lineage>
</organism>
<evidence type="ECO:0000256" key="5">
    <source>
        <dbReference type="ARBA" id="ARBA00022777"/>
    </source>
</evidence>
<evidence type="ECO:0000313" key="10">
    <source>
        <dbReference type="EMBL" id="MRV71518.1"/>
    </source>
</evidence>
<dbReference type="PANTHER" id="PTHR43289">
    <property type="entry name" value="MITOGEN-ACTIVATED PROTEIN KINASE KINASE KINASE 20-RELATED"/>
    <property type="match status" value="1"/>
</dbReference>
<dbReference type="Proteomes" id="UP000446768">
    <property type="component" value="Unassembled WGS sequence"/>
</dbReference>
<keyword evidence="11" id="KW-1185">Reference proteome</keyword>